<evidence type="ECO:0000313" key="1">
    <source>
        <dbReference type="EMBL" id="OAY43941.1"/>
    </source>
</evidence>
<name>A0A2C9VHL6_MANES</name>
<dbReference type="AlphaFoldDB" id="A0A2C9VHL6"/>
<accession>A0A2C9VHL6</accession>
<gene>
    <name evidence="1" type="ORF">MANES_08G109800</name>
</gene>
<dbReference type="EMBL" id="CM004394">
    <property type="protein sequence ID" value="OAY43941.1"/>
    <property type="molecule type" value="Genomic_DNA"/>
</dbReference>
<proteinExistence type="predicted"/>
<sequence length="57" mass="6434">MFYNMVRNEMNPNTSVKVCKGMKTLACGALIHGFAIQHGIQGFIYVDNALKVRYLLL</sequence>
<protein>
    <submittedName>
        <fullName evidence="1">Uncharacterized protein</fullName>
    </submittedName>
</protein>
<reference evidence="1" key="1">
    <citation type="submission" date="2016-02" db="EMBL/GenBank/DDBJ databases">
        <title>WGS assembly of Manihot esculenta.</title>
        <authorList>
            <person name="Bredeson J.V."/>
            <person name="Prochnik S.E."/>
            <person name="Lyons J.B."/>
            <person name="Schmutz J."/>
            <person name="Grimwood J."/>
            <person name="Vrebalov J."/>
            <person name="Bart R.S."/>
            <person name="Amuge T."/>
            <person name="Ferguson M.E."/>
            <person name="Green R."/>
            <person name="Putnam N."/>
            <person name="Stites J."/>
            <person name="Rounsley S."/>
            <person name="Rokhsar D.S."/>
        </authorList>
    </citation>
    <scope>NUCLEOTIDE SEQUENCE [LARGE SCALE GENOMIC DNA]</scope>
    <source>
        <tissue evidence="1">Leaf</tissue>
    </source>
</reference>
<organism evidence="1">
    <name type="scientific">Manihot esculenta</name>
    <name type="common">Cassava</name>
    <name type="synonym">Jatropha manihot</name>
    <dbReference type="NCBI Taxonomy" id="3983"/>
    <lineage>
        <taxon>Eukaryota</taxon>
        <taxon>Viridiplantae</taxon>
        <taxon>Streptophyta</taxon>
        <taxon>Embryophyta</taxon>
        <taxon>Tracheophyta</taxon>
        <taxon>Spermatophyta</taxon>
        <taxon>Magnoliopsida</taxon>
        <taxon>eudicotyledons</taxon>
        <taxon>Gunneridae</taxon>
        <taxon>Pentapetalae</taxon>
        <taxon>rosids</taxon>
        <taxon>fabids</taxon>
        <taxon>Malpighiales</taxon>
        <taxon>Euphorbiaceae</taxon>
        <taxon>Crotonoideae</taxon>
        <taxon>Manihoteae</taxon>
        <taxon>Manihot</taxon>
    </lineage>
</organism>